<dbReference type="GO" id="GO:0009228">
    <property type="term" value="P:thiamine biosynthetic process"/>
    <property type="evidence" value="ECO:0007669"/>
    <property type="project" value="InterPro"/>
</dbReference>
<organism evidence="3 4">
    <name type="scientific">Candidatus Defluviicoccus seviourii</name>
    <dbReference type="NCBI Taxonomy" id="2565273"/>
    <lineage>
        <taxon>Bacteria</taxon>
        <taxon>Pseudomonadati</taxon>
        <taxon>Pseudomonadota</taxon>
        <taxon>Alphaproteobacteria</taxon>
        <taxon>Rhodospirillales</taxon>
        <taxon>Rhodospirillaceae</taxon>
        <taxon>Defluviicoccus</taxon>
    </lineage>
</organism>
<dbReference type="PANTHER" id="PTHR31528:SF3">
    <property type="entry name" value="THIAMINE BIOSYNTHESIS PROTEIN HI_0357-RELATED"/>
    <property type="match status" value="1"/>
</dbReference>
<dbReference type="EMBL" id="UXAT02000052">
    <property type="protein sequence ID" value="VUX47737.1"/>
    <property type="molecule type" value="Genomic_DNA"/>
</dbReference>
<dbReference type="InterPro" id="IPR027939">
    <property type="entry name" value="NMT1/THI5"/>
</dbReference>
<gene>
    <name evidence="3" type="ORF">DF3PA_70058</name>
</gene>
<keyword evidence="1" id="KW-0732">Signal</keyword>
<feature type="domain" description="SsuA/THI5-like" evidence="2">
    <location>
        <begin position="34"/>
        <end position="245"/>
    </location>
</feature>
<dbReference type="CDD" id="cd13651">
    <property type="entry name" value="PBP2_ThiY"/>
    <property type="match status" value="1"/>
</dbReference>
<comment type="caution">
    <text evidence="3">The sequence shown here is derived from an EMBL/GenBank/DDBJ whole genome shotgun (WGS) entry which is preliminary data.</text>
</comment>
<protein>
    <submittedName>
        <fullName evidence="3">Thiamine biosynthesis protein HI_0357</fullName>
    </submittedName>
</protein>
<sequence>MPKILTLVLLALAVCARPAAAEERLTIMLDWFVNPDHAPLIIAKERGLFRDEGLAVELIAPADPNDPPKLVAAGKADLAISYQPQLYLQVAQGLPLLRIATIIGTPLASLVVLDKGPVRTIADLKGRKIGYSVGGFEEALLATMLGNHKIAATDVTLINVNFALSPALLSGQVDAVIGAFRNFELNQLALEGAPGRAFFPEEEGVPPYDELIVVAARERAGDTRLRRFVNAIERATMWLINHPEEGWRTFAAAHPDLDDELNRRAWRDTLARFALRPAALDRARYERFAAFLKERGLIKEISPLASYAIELQ</sequence>
<dbReference type="InterPro" id="IPR015168">
    <property type="entry name" value="SsuA/THI5"/>
</dbReference>
<feature type="chain" id="PRO_5024417477" evidence="1">
    <location>
        <begin position="22"/>
        <end position="312"/>
    </location>
</feature>
<feature type="signal peptide" evidence="1">
    <location>
        <begin position="1"/>
        <end position="21"/>
    </location>
</feature>
<keyword evidence="4" id="KW-1185">Reference proteome</keyword>
<name>A0A564WGZ8_9PROT</name>
<evidence type="ECO:0000259" key="2">
    <source>
        <dbReference type="Pfam" id="PF09084"/>
    </source>
</evidence>
<evidence type="ECO:0000313" key="4">
    <source>
        <dbReference type="Proteomes" id="UP000326641"/>
    </source>
</evidence>
<reference evidence="3" key="1">
    <citation type="submission" date="2018-11" db="EMBL/GenBank/DDBJ databases">
        <authorList>
            <person name="Onetto C."/>
        </authorList>
    </citation>
    <scope>NUCLEOTIDE SEQUENCE [LARGE SCALE GENOMIC DNA]</scope>
</reference>
<proteinExistence type="predicted"/>
<dbReference type="Pfam" id="PF09084">
    <property type="entry name" value="NMT1"/>
    <property type="match status" value="1"/>
</dbReference>
<dbReference type="SUPFAM" id="SSF53850">
    <property type="entry name" value="Periplasmic binding protein-like II"/>
    <property type="match status" value="1"/>
</dbReference>
<dbReference type="PANTHER" id="PTHR31528">
    <property type="entry name" value="4-AMINO-5-HYDROXYMETHYL-2-METHYLPYRIMIDINE PHOSPHATE SYNTHASE THI11-RELATED"/>
    <property type="match status" value="1"/>
</dbReference>
<accession>A0A564WGZ8</accession>
<evidence type="ECO:0000256" key="1">
    <source>
        <dbReference type="SAM" id="SignalP"/>
    </source>
</evidence>
<evidence type="ECO:0000313" key="3">
    <source>
        <dbReference type="EMBL" id="VUX47737.1"/>
    </source>
</evidence>
<dbReference type="Proteomes" id="UP000326641">
    <property type="component" value="Unassembled WGS sequence"/>
</dbReference>
<dbReference type="Gene3D" id="3.40.190.10">
    <property type="entry name" value="Periplasmic binding protein-like II"/>
    <property type="match status" value="2"/>
</dbReference>
<dbReference type="AlphaFoldDB" id="A0A564WGZ8"/>